<dbReference type="AlphaFoldDB" id="A0A1R2APK6"/>
<sequence>MHKKVTLQNPKKTKISLTDSMTSTPVKNKNTIIEYKNKTKNNSVQYTSKIIKSVLDRSKEYEKEIQRFLKVDNISEDSPLKQRKKFILHRINPSKKHKNSYKIPQSITPDGTWNDALKKIETKEKQIQKYLLDLDIKQKKIKKKTQSFKNVVRHAERKEDIYKSLAKVNQMLSRFLNVPSNTVKKK</sequence>
<organism evidence="1 2">
    <name type="scientific">Stentor coeruleus</name>
    <dbReference type="NCBI Taxonomy" id="5963"/>
    <lineage>
        <taxon>Eukaryota</taxon>
        <taxon>Sar</taxon>
        <taxon>Alveolata</taxon>
        <taxon>Ciliophora</taxon>
        <taxon>Postciliodesmatophora</taxon>
        <taxon>Heterotrichea</taxon>
        <taxon>Heterotrichida</taxon>
        <taxon>Stentoridae</taxon>
        <taxon>Stentor</taxon>
    </lineage>
</organism>
<reference evidence="1 2" key="1">
    <citation type="submission" date="2016-11" db="EMBL/GenBank/DDBJ databases">
        <title>The macronuclear genome of Stentor coeruleus: a giant cell with tiny introns.</title>
        <authorList>
            <person name="Slabodnick M."/>
            <person name="Ruby J.G."/>
            <person name="Reiff S.B."/>
            <person name="Swart E.C."/>
            <person name="Gosai S."/>
            <person name="Prabakaran S."/>
            <person name="Witkowska E."/>
            <person name="Larue G.E."/>
            <person name="Fisher S."/>
            <person name="Freeman R.M."/>
            <person name="Gunawardena J."/>
            <person name="Chu W."/>
            <person name="Stover N.A."/>
            <person name="Gregory B.D."/>
            <person name="Nowacki M."/>
            <person name="Derisi J."/>
            <person name="Roy S.W."/>
            <person name="Marshall W.F."/>
            <person name="Sood P."/>
        </authorList>
    </citation>
    <scope>NUCLEOTIDE SEQUENCE [LARGE SCALE GENOMIC DNA]</scope>
    <source>
        <strain evidence="1">WM001</strain>
    </source>
</reference>
<name>A0A1R2APK6_9CILI</name>
<dbReference type="Proteomes" id="UP000187209">
    <property type="component" value="Unassembled WGS sequence"/>
</dbReference>
<gene>
    <name evidence="1" type="ORF">SteCoe_36795</name>
</gene>
<dbReference type="EMBL" id="MPUH01001735">
    <property type="protein sequence ID" value="OMJ66375.1"/>
    <property type="molecule type" value="Genomic_DNA"/>
</dbReference>
<evidence type="ECO:0000313" key="2">
    <source>
        <dbReference type="Proteomes" id="UP000187209"/>
    </source>
</evidence>
<protein>
    <submittedName>
        <fullName evidence="1">Uncharacterized protein</fullName>
    </submittedName>
</protein>
<evidence type="ECO:0000313" key="1">
    <source>
        <dbReference type="EMBL" id="OMJ66375.1"/>
    </source>
</evidence>
<keyword evidence="2" id="KW-1185">Reference proteome</keyword>
<proteinExistence type="predicted"/>
<accession>A0A1R2APK6</accession>
<comment type="caution">
    <text evidence="1">The sequence shown here is derived from an EMBL/GenBank/DDBJ whole genome shotgun (WGS) entry which is preliminary data.</text>
</comment>